<sequence>PFGAVFKSPICITLKIGRKNIVIDNKTAIASIAKFCADGLETVNSDQMNTASVDLSNPHTESFSVFAYYFSQMIITALNYQEQVKEKRKKGANMSDKEKTLISHLLYFTGIVNNESVLVDYDYLKSLLKQYKDKDIRSMNAFYY</sequence>
<dbReference type="Proteomes" id="UP000441609">
    <property type="component" value="Unassembled WGS sequence"/>
</dbReference>
<organism evidence="1 2">
    <name type="scientific">Parabacteroides distasonis</name>
    <dbReference type="NCBI Taxonomy" id="823"/>
    <lineage>
        <taxon>Bacteria</taxon>
        <taxon>Pseudomonadati</taxon>
        <taxon>Bacteroidota</taxon>
        <taxon>Bacteroidia</taxon>
        <taxon>Bacteroidales</taxon>
        <taxon>Tannerellaceae</taxon>
        <taxon>Parabacteroides</taxon>
    </lineage>
</organism>
<gene>
    <name evidence="1" type="ORF">GKD70_23745</name>
</gene>
<evidence type="ECO:0000313" key="2">
    <source>
        <dbReference type="Proteomes" id="UP000441609"/>
    </source>
</evidence>
<feature type="non-terminal residue" evidence="1">
    <location>
        <position position="1"/>
    </location>
</feature>
<proteinExistence type="predicted"/>
<dbReference type="AlphaFoldDB" id="A0A9Q4MUB3"/>
<accession>A0A9Q4MUB3</accession>
<name>A0A9Q4MUB3_PARDI</name>
<dbReference type="EMBL" id="WKMO01000088">
    <property type="protein sequence ID" value="MSB76261.1"/>
    <property type="molecule type" value="Genomic_DNA"/>
</dbReference>
<protein>
    <submittedName>
        <fullName evidence="1">Uncharacterized protein</fullName>
    </submittedName>
</protein>
<comment type="caution">
    <text evidence="1">The sequence shown here is derived from an EMBL/GenBank/DDBJ whole genome shotgun (WGS) entry which is preliminary data.</text>
</comment>
<reference evidence="1 2" key="1">
    <citation type="journal article" date="2019" name="Nat. Med.">
        <title>A library of human gut bacterial isolates paired with longitudinal multiomics data enables mechanistic microbiome research.</title>
        <authorList>
            <person name="Poyet M."/>
            <person name="Groussin M."/>
            <person name="Gibbons S.M."/>
            <person name="Avila-Pacheco J."/>
            <person name="Jiang X."/>
            <person name="Kearney S.M."/>
            <person name="Perrotta A.R."/>
            <person name="Berdy B."/>
            <person name="Zhao S."/>
            <person name="Lieberman T.D."/>
            <person name="Swanson P.K."/>
            <person name="Smith M."/>
            <person name="Roesemann S."/>
            <person name="Alexander J.E."/>
            <person name="Rich S.A."/>
            <person name="Livny J."/>
            <person name="Vlamakis H."/>
            <person name="Clish C."/>
            <person name="Bullock K."/>
            <person name="Deik A."/>
            <person name="Scott J."/>
            <person name="Pierce K.A."/>
            <person name="Xavier R.J."/>
            <person name="Alm E.J."/>
        </authorList>
    </citation>
    <scope>NUCLEOTIDE SEQUENCE [LARGE SCALE GENOMIC DNA]</scope>
    <source>
        <strain evidence="1 2">BIOML-A20</strain>
    </source>
</reference>
<evidence type="ECO:0000313" key="1">
    <source>
        <dbReference type="EMBL" id="MSB76261.1"/>
    </source>
</evidence>